<comment type="caution">
    <text evidence="7">The sequence shown here is derived from an EMBL/GenBank/DDBJ whole genome shotgun (WGS) entry which is preliminary data.</text>
</comment>
<feature type="domain" description="Radical SAM core" evidence="6">
    <location>
        <begin position="347"/>
        <end position="555"/>
    </location>
</feature>
<accession>A0A4V5PKF7</accession>
<dbReference type="GO" id="GO:0046872">
    <property type="term" value="F:metal ion binding"/>
    <property type="evidence" value="ECO:0007669"/>
    <property type="project" value="UniProtKB-KW"/>
</dbReference>
<dbReference type="Gene3D" id="3.20.20.70">
    <property type="entry name" value="Aldolase class I"/>
    <property type="match status" value="2"/>
</dbReference>
<gene>
    <name evidence="7" type="ORF">E8A74_46970</name>
</gene>
<dbReference type="InterPro" id="IPR013785">
    <property type="entry name" value="Aldolase_TIM"/>
</dbReference>
<dbReference type="InterPro" id="IPR058240">
    <property type="entry name" value="rSAM_sf"/>
</dbReference>
<dbReference type="InterPro" id="IPR007197">
    <property type="entry name" value="rSAM"/>
</dbReference>
<evidence type="ECO:0000313" key="8">
    <source>
        <dbReference type="Proteomes" id="UP000309215"/>
    </source>
</evidence>
<dbReference type="InterPro" id="IPR006638">
    <property type="entry name" value="Elp3/MiaA/NifB-like_rSAM"/>
</dbReference>
<dbReference type="OrthoDB" id="9782387at2"/>
<dbReference type="SUPFAM" id="SSF102114">
    <property type="entry name" value="Radical SAM enzymes"/>
    <property type="match status" value="2"/>
</dbReference>
<keyword evidence="5" id="KW-0411">Iron-sulfur</keyword>
<dbReference type="PROSITE" id="PS51918">
    <property type="entry name" value="RADICAL_SAM"/>
    <property type="match status" value="2"/>
</dbReference>
<dbReference type="PANTHER" id="PTHR11228">
    <property type="entry name" value="RADICAL SAM DOMAIN PROTEIN"/>
    <property type="match status" value="1"/>
</dbReference>
<dbReference type="SFLD" id="SFLDG01067">
    <property type="entry name" value="SPASM/twitch_domain_containing"/>
    <property type="match status" value="2"/>
</dbReference>
<sequence>MSVVPARGLMGERIVRRGRRRAQEERAWGTMTTMRVARVLTNETCNQGCGFCSARRPVERPDFVRSAAVLARIDEALAKGTREVVLTGGEPTMRRDLAALVRHARARGAERVVLETNASLVTESLARALADAGLSVARVHVPAFGPEADGITRDEGGFSAALTGARALAAAGIPLEITTPVVRNNLDLVAAIPGGVRAANLPASRLLASIPVEAPDPATLAPLEGAARALERLDQAAREAGIPLSLDPGAAIPPCSFERPARLAHLYALNPGGVNRPGHERVPACGACVVSDRCPGVPRALLARETTSAFRPLTEDRVRRKLTVISSVREQIDRELVTRDVHRAPDGRLVPSHIVRIQFQCNQACDFCFVSTHLPAPEDEAVRRAILEIAHAGGVLQVSGGEPTLNGRLHAYVALAKREGAMAVELQTNAVRLGEPGRARELEEAGLDVAFVSLHGSRAEISDMITRAPGTFEKTARGLDALAQTKIRVRLNFVFCAPNLADFPDFVRLVAARWPAAEINVSVVGAFTDLVPRTESLIPRYTDLLPVMREGLGIARAAGIPVLGFESMCGIPLCLAPVDPRGFFDLAEIPSGHDGGEFVRAEACGRCELSARCFGLRRSYAELHGTSEARAIVRGAEIG</sequence>
<evidence type="ECO:0000313" key="7">
    <source>
        <dbReference type="EMBL" id="TKC95278.1"/>
    </source>
</evidence>
<keyword evidence="4" id="KW-0408">Iron</keyword>
<organism evidence="7 8">
    <name type="scientific">Polyangium fumosum</name>
    <dbReference type="NCBI Taxonomy" id="889272"/>
    <lineage>
        <taxon>Bacteria</taxon>
        <taxon>Pseudomonadati</taxon>
        <taxon>Myxococcota</taxon>
        <taxon>Polyangia</taxon>
        <taxon>Polyangiales</taxon>
        <taxon>Polyangiaceae</taxon>
        <taxon>Polyangium</taxon>
    </lineage>
</organism>
<dbReference type="GO" id="GO:0003824">
    <property type="term" value="F:catalytic activity"/>
    <property type="evidence" value="ECO:0007669"/>
    <property type="project" value="InterPro"/>
</dbReference>
<evidence type="ECO:0000256" key="2">
    <source>
        <dbReference type="ARBA" id="ARBA00022691"/>
    </source>
</evidence>
<dbReference type="EMBL" id="SSMQ01000097">
    <property type="protein sequence ID" value="TKC95278.1"/>
    <property type="molecule type" value="Genomic_DNA"/>
</dbReference>
<dbReference type="SFLD" id="SFLDS00029">
    <property type="entry name" value="Radical_SAM"/>
    <property type="match status" value="2"/>
</dbReference>
<keyword evidence="8" id="KW-1185">Reference proteome</keyword>
<proteinExistence type="predicted"/>
<dbReference type="SMART" id="SM00729">
    <property type="entry name" value="Elp3"/>
    <property type="match status" value="2"/>
</dbReference>
<dbReference type="InterPro" id="IPR050377">
    <property type="entry name" value="Radical_SAM_PqqE_MftC-like"/>
</dbReference>
<evidence type="ECO:0000256" key="1">
    <source>
        <dbReference type="ARBA" id="ARBA00001966"/>
    </source>
</evidence>
<evidence type="ECO:0000256" key="4">
    <source>
        <dbReference type="ARBA" id="ARBA00023004"/>
    </source>
</evidence>
<dbReference type="Proteomes" id="UP000309215">
    <property type="component" value="Unassembled WGS sequence"/>
</dbReference>
<keyword evidence="3" id="KW-0479">Metal-binding</keyword>
<evidence type="ECO:0000256" key="5">
    <source>
        <dbReference type="ARBA" id="ARBA00023014"/>
    </source>
</evidence>
<dbReference type="Pfam" id="PF04055">
    <property type="entry name" value="Radical_SAM"/>
    <property type="match status" value="2"/>
</dbReference>
<name>A0A4V5PKF7_9BACT</name>
<comment type="cofactor">
    <cofactor evidence="1">
        <name>[4Fe-4S] cluster</name>
        <dbReference type="ChEBI" id="CHEBI:49883"/>
    </cofactor>
</comment>
<protein>
    <submittedName>
        <fullName evidence="7">Radical SAM protein</fullName>
    </submittedName>
</protein>
<dbReference type="CDD" id="cd01335">
    <property type="entry name" value="Radical_SAM"/>
    <property type="match status" value="2"/>
</dbReference>
<feature type="domain" description="Radical SAM core" evidence="6">
    <location>
        <begin position="31"/>
        <end position="243"/>
    </location>
</feature>
<dbReference type="PANTHER" id="PTHR11228:SF7">
    <property type="entry name" value="PQQA PEPTIDE CYCLASE"/>
    <property type="match status" value="1"/>
</dbReference>
<dbReference type="AlphaFoldDB" id="A0A4V5PKF7"/>
<evidence type="ECO:0000256" key="3">
    <source>
        <dbReference type="ARBA" id="ARBA00022723"/>
    </source>
</evidence>
<reference evidence="7 8" key="1">
    <citation type="submission" date="2019-04" db="EMBL/GenBank/DDBJ databases">
        <authorList>
            <person name="Li Y."/>
            <person name="Wang J."/>
        </authorList>
    </citation>
    <scope>NUCLEOTIDE SEQUENCE [LARGE SCALE GENOMIC DNA]</scope>
    <source>
        <strain evidence="7 8">DSM 14668</strain>
    </source>
</reference>
<dbReference type="GO" id="GO:0051536">
    <property type="term" value="F:iron-sulfur cluster binding"/>
    <property type="evidence" value="ECO:0007669"/>
    <property type="project" value="UniProtKB-KW"/>
</dbReference>
<keyword evidence="2" id="KW-0949">S-adenosyl-L-methionine</keyword>
<evidence type="ECO:0000259" key="6">
    <source>
        <dbReference type="PROSITE" id="PS51918"/>
    </source>
</evidence>